<dbReference type="EMBL" id="UZWD01000058">
    <property type="protein sequence ID" value="VDS06631.1"/>
    <property type="molecule type" value="Genomic_DNA"/>
</dbReference>
<dbReference type="PROSITE" id="PS51186">
    <property type="entry name" value="GNAT"/>
    <property type="match status" value="1"/>
</dbReference>
<feature type="domain" description="N-acetyltransferase" evidence="1">
    <location>
        <begin position="6"/>
        <end position="151"/>
    </location>
</feature>
<evidence type="ECO:0000259" key="1">
    <source>
        <dbReference type="PROSITE" id="PS51186"/>
    </source>
</evidence>
<sequence>MSDSEILVRHARSSDSADIKALLDRSWRTHWAPHLDMGAWARYEAARPVEAYVDVYLGAMMVAERGGVVVGMYHLDDGMLHAIHVDSWAIGTGVGTVMMKEAERAGARRLDVRAFNARARAFYASRGWVEIDEHEDTEMGTPVRSIIMERL</sequence>
<dbReference type="RefSeq" id="WP_126152146.1">
    <property type="nucleotide sequence ID" value="NZ_JBHTMH010000001.1"/>
</dbReference>
<dbReference type="GO" id="GO:0016747">
    <property type="term" value="F:acyltransferase activity, transferring groups other than amino-acyl groups"/>
    <property type="evidence" value="ECO:0007669"/>
    <property type="project" value="InterPro"/>
</dbReference>
<organism evidence="2 3">
    <name type="scientific">Devosia equisanguinis</name>
    <dbReference type="NCBI Taxonomy" id="2490941"/>
    <lineage>
        <taxon>Bacteria</taxon>
        <taxon>Pseudomonadati</taxon>
        <taxon>Pseudomonadota</taxon>
        <taxon>Alphaproteobacteria</taxon>
        <taxon>Hyphomicrobiales</taxon>
        <taxon>Devosiaceae</taxon>
        <taxon>Devosia</taxon>
    </lineage>
</organism>
<evidence type="ECO:0000313" key="3">
    <source>
        <dbReference type="Proteomes" id="UP000268844"/>
    </source>
</evidence>
<evidence type="ECO:0000313" key="2">
    <source>
        <dbReference type="EMBL" id="VDS06631.1"/>
    </source>
</evidence>
<dbReference type="SUPFAM" id="SSF55729">
    <property type="entry name" value="Acyl-CoA N-acyltransferases (Nat)"/>
    <property type="match status" value="1"/>
</dbReference>
<dbReference type="OrthoDB" id="7572372at2"/>
<dbReference type="InterPro" id="IPR016181">
    <property type="entry name" value="Acyl_CoA_acyltransferase"/>
</dbReference>
<keyword evidence="3" id="KW-1185">Reference proteome</keyword>
<dbReference type="AlphaFoldDB" id="A0A447IGM5"/>
<reference evidence="2 3" key="1">
    <citation type="submission" date="2018-12" db="EMBL/GenBank/DDBJ databases">
        <authorList>
            <person name="Criscuolo A."/>
        </authorList>
    </citation>
    <scope>NUCLEOTIDE SEQUENCE [LARGE SCALE GENOMIC DNA]</scope>
    <source>
        <strain evidence="2">ACIP1116281</strain>
    </source>
</reference>
<dbReference type="InterPro" id="IPR000182">
    <property type="entry name" value="GNAT_dom"/>
</dbReference>
<accession>A0A447IGM5</accession>
<dbReference type="Pfam" id="PF00583">
    <property type="entry name" value="Acetyltransf_1"/>
    <property type="match status" value="1"/>
</dbReference>
<dbReference type="Gene3D" id="3.40.630.30">
    <property type="match status" value="1"/>
</dbReference>
<protein>
    <submittedName>
        <fullName evidence="2">Putative acetyltransferase</fullName>
    </submittedName>
</protein>
<proteinExistence type="predicted"/>
<name>A0A447IGM5_9HYPH</name>
<gene>
    <name evidence="2" type="ORF">DEVEQU_03795</name>
</gene>
<keyword evidence="2" id="KW-0808">Transferase</keyword>
<dbReference type="Proteomes" id="UP000268844">
    <property type="component" value="Unassembled WGS sequence"/>
</dbReference>